<evidence type="ECO:0000256" key="9">
    <source>
        <dbReference type="ARBA" id="ARBA00022884"/>
    </source>
</evidence>
<keyword evidence="6" id="KW-0255">Endonuclease</keyword>
<evidence type="ECO:0000256" key="4">
    <source>
        <dbReference type="ARBA" id="ARBA00022695"/>
    </source>
</evidence>
<feature type="domain" description="Integrase catalytic" evidence="16">
    <location>
        <begin position="876"/>
        <end position="1047"/>
    </location>
</feature>
<name>A0A3B3HWM0_ORYLA</name>
<dbReference type="GO" id="GO:0004190">
    <property type="term" value="F:aspartic-type endopeptidase activity"/>
    <property type="evidence" value="ECO:0007669"/>
    <property type="project" value="InterPro"/>
</dbReference>
<feature type="compositionally biased region" description="Basic and acidic residues" evidence="14">
    <location>
        <begin position="1154"/>
        <end position="1163"/>
    </location>
</feature>
<dbReference type="InterPro" id="IPR036397">
    <property type="entry name" value="RNaseH_sf"/>
</dbReference>
<dbReference type="Pfam" id="PF00665">
    <property type="entry name" value="rve"/>
    <property type="match status" value="1"/>
</dbReference>
<dbReference type="Gene3D" id="3.10.20.370">
    <property type="match status" value="1"/>
</dbReference>
<evidence type="ECO:0000256" key="13">
    <source>
        <dbReference type="ARBA" id="ARBA00039658"/>
    </source>
</evidence>
<dbReference type="PROSITE" id="PS50994">
    <property type="entry name" value="INTEGRASE"/>
    <property type="match status" value="1"/>
</dbReference>
<dbReference type="Bgee" id="ENSORLG00000023550">
    <property type="expression patterns" value="Expressed in gastrula and 8 other cell types or tissues"/>
</dbReference>
<dbReference type="InterPro" id="IPR000477">
    <property type="entry name" value="RT_dom"/>
</dbReference>
<dbReference type="InterPro" id="IPR021109">
    <property type="entry name" value="Peptidase_aspartic_dom_sf"/>
</dbReference>
<evidence type="ECO:0000256" key="3">
    <source>
        <dbReference type="ARBA" id="ARBA00022679"/>
    </source>
</evidence>
<keyword evidence="4" id="KW-0548">Nucleotidyltransferase</keyword>
<dbReference type="PANTHER" id="PTHR37984">
    <property type="entry name" value="PROTEIN CBG26694"/>
    <property type="match status" value="1"/>
</dbReference>
<dbReference type="FunFam" id="3.30.420.10:FF:000032">
    <property type="entry name" value="Retrovirus-related Pol polyprotein from transposon 297-like Protein"/>
    <property type="match status" value="1"/>
</dbReference>
<feature type="compositionally biased region" description="Basic and acidic residues" evidence="14">
    <location>
        <begin position="1"/>
        <end position="20"/>
    </location>
</feature>
<comment type="similarity">
    <text evidence="1">Belongs to the beta type-B retroviral polymerase family. HERV class-II K(HML-2) pol subfamily.</text>
</comment>
<dbReference type="InParanoid" id="A0A3B3HWM0"/>
<dbReference type="FunFam" id="3.30.70.270:FF:000020">
    <property type="entry name" value="Transposon Tf2-6 polyprotein-like Protein"/>
    <property type="match status" value="1"/>
</dbReference>
<dbReference type="Pfam" id="PF13650">
    <property type="entry name" value="Asp_protease_2"/>
    <property type="match status" value="1"/>
</dbReference>
<dbReference type="GO" id="GO:0004523">
    <property type="term" value="F:RNA-DNA hybrid ribonuclease activity"/>
    <property type="evidence" value="ECO:0007669"/>
    <property type="project" value="UniProtKB-EC"/>
</dbReference>
<dbReference type="Pfam" id="PF17921">
    <property type="entry name" value="Integrase_H2C2"/>
    <property type="match status" value="1"/>
</dbReference>
<evidence type="ECO:0000256" key="6">
    <source>
        <dbReference type="ARBA" id="ARBA00022759"/>
    </source>
</evidence>
<dbReference type="FunFam" id="3.10.20.370:FF:000001">
    <property type="entry name" value="Retrovirus-related Pol polyprotein from transposon 17.6-like protein"/>
    <property type="match status" value="1"/>
</dbReference>
<dbReference type="Gene3D" id="2.40.70.10">
    <property type="entry name" value="Acid Proteases"/>
    <property type="match status" value="1"/>
</dbReference>
<dbReference type="InterPro" id="IPR043128">
    <property type="entry name" value="Rev_trsase/Diguanyl_cyclase"/>
</dbReference>
<dbReference type="Gene3D" id="3.30.420.10">
    <property type="entry name" value="Ribonuclease H-like superfamily/Ribonuclease H"/>
    <property type="match status" value="1"/>
</dbReference>
<dbReference type="Gene3D" id="1.10.340.70">
    <property type="match status" value="1"/>
</dbReference>
<evidence type="ECO:0000256" key="14">
    <source>
        <dbReference type="SAM" id="MobiDB-lite"/>
    </source>
</evidence>
<dbReference type="SUPFAM" id="SSF53098">
    <property type="entry name" value="Ribonuclease H-like"/>
    <property type="match status" value="1"/>
</dbReference>
<keyword evidence="9" id="KW-0694">RNA-binding</keyword>
<evidence type="ECO:0000256" key="12">
    <source>
        <dbReference type="ARBA" id="ARBA00023268"/>
    </source>
</evidence>
<dbReference type="GO" id="GO:0003964">
    <property type="term" value="F:RNA-directed DNA polymerase activity"/>
    <property type="evidence" value="ECO:0007669"/>
    <property type="project" value="UniProtKB-KW"/>
</dbReference>
<dbReference type="InterPro" id="IPR041577">
    <property type="entry name" value="RT_RNaseH_2"/>
</dbReference>
<organism evidence="17 18">
    <name type="scientific">Oryzias latipes</name>
    <name type="common">Japanese rice fish</name>
    <name type="synonym">Japanese killifish</name>
    <dbReference type="NCBI Taxonomy" id="8090"/>
    <lineage>
        <taxon>Eukaryota</taxon>
        <taxon>Metazoa</taxon>
        <taxon>Chordata</taxon>
        <taxon>Craniata</taxon>
        <taxon>Vertebrata</taxon>
        <taxon>Euteleostomi</taxon>
        <taxon>Actinopterygii</taxon>
        <taxon>Neopterygii</taxon>
        <taxon>Teleostei</taxon>
        <taxon>Neoteleostei</taxon>
        <taxon>Acanthomorphata</taxon>
        <taxon>Ovalentaria</taxon>
        <taxon>Atherinomorphae</taxon>
        <taxon>Beloniformes</taxon>
        <taxon>Adrianichthyidae</taxon>
        <taxon>Oryziinae</taxon>
        <taxon>Oryzias</taxon>
    </lineage>
</organism>
<dbReference type="GO" id="GO:0015074">
    <property type="term" value="P:DNA integration"/>
    <property type="evidence" value="ECO:0007669"/>
    <property type="project" value="UniProtKB-KW"/>
</dbReference>
<evidence type="ECO:0000256" key="5">
    <source>
        <dbReference type="ARBA" id="ARBA00022722"/>
    </source>
</evidence>
<evidence type="ECO:0000259" key="15">
    <source>
        <dbReference type="PROSITE" id="PS50878"/>
    </source>
</evidence>
<accession>A0A3B3HWM0</accession>
<dbReference type="Pfam" id="PF00078">
    <property type="entry name" value="RVT_1"/>
    <property type="match status" value="1"/>
</dbReference>
<feature type="region of interest" description="Disordered" evidence="14">
    <location>
        <begin position="1154"/>
        <end position="1238"/>
    </location>
</feature>
<keyword evidence="12" id="KW-0511">Multifunctional enzyme</keyword>
<dbReference type="FunFam" id="1.10.340.70:FF:000001">
    <property type="entry name" value="Retrovirus-related Pol polyprotein from transposon gypsy-like Protein"/>
    <property type="match status" value="1"/>
</dbReference>
<keyword evidence="3" id="KW-0808">Transferase</keyword>
<evidence type="ECO:0000313" key="18">
    <source>
        <dbReference type="Proteomes" id="UP000001038"/>
    </source>
</evidence>
<dbReference type="InterPro" id="IPR012337">
    <property type="entry name" value="RNaseH-like_sf"/>
</dbReference>
<dbReference type="InterPro" id="IPR001969">
    <property type="entry name" value="Aspartic_peptidase_AS"/>
</dbReference>
<keyword evidence="18" id="KW-1185">Reference proteome</keyword>
<dbReference type="Ensembl" id="ENSORLT00000036827.1">
    <property type="protein sequence ID" value="ENSORLP00000036227.1"/>
    <property type="gene ID" value="ENSORLG00000023550.1"/>
</dbReference>
<dbReference type="InterPro" id="IPR043502">
    <property type="entry name" value="DNA/RNA_pol_sf"/>
</dbReference>
<keyword evidence="8" id="KW-0460">Magnesium</keyword>
<keyword evidence="11" id="KW-0695">RNA-directed DNA polymerase</keyword>
<reference evidence="17 18" key="1">
    <citation type="journal article" date="2007" name="Nature">
        <title>The medaka draft genome and insights into vertebrate genome evolution.</title>
        <authorList>
            <person name="Kasahara M."/>
            <person name="Naruse K."/>
            <person name="Sasaki S."/>
            <person name="Nakatani Y."/>
            <person name="Qu W."/>
            <person name="Ahsan B."/>
            <person name="Yamada T."/>
            <person name="Nagayasu Y."/>
            <person name="Doi K."/>
            <person name="Kasai Y."/>
            <person name="Jindo T."/>
            <person name="Kobayashi D."/>
            <person name="Shimada A."/>
            <person name="Toyoda A."/>
            <person name="Kuroki Y."/>
            <person name="Fujiyama A."/>
            <person name="Sasaki T."/>
            <person name="Shimizu A."/>
            <person name="Asakawa S."/>
            <person name="Shimizu N."/>
            <person name="Hashimoto S."/>
            <person name="Yang J."/>
            <person name="Lee Y."/>
            <person name="Matsushima K."/>
            <person name="Sugano S."/>
            <person name="Sakaizumi M."/>
            <person name="Narita T."/>
            <person name="Ohishi K."/>
            <person name="Haga S."/>
            <person name="Ohta F."/>
            <person name="Nomoto H."/>
            <person name="Nogata K."/>
            <person name="Morishita T."/>
            <person name="Endo T."/>
            <person name="Shin-I T."/>
            <person name="Takeda H."/>
            <person name="Morishita S."/>
            <person name="Kohara Y."/>
        </authorList>
    </citation>
    <scope>NUCLEOTIDE SEQUENCE [LARGE SCALE GENOMIC DNA]</scope>
    <source>
        <strain evidence="17 18">Hd-rR</strain>
    </source>
</reference>
<dbReference type="InterPro" id="IPR001584">
    <property type="entry name" value="Integrase_cat-core"/>
</dbReference>
<dbReference type="Proteomes" id="UP000001038">
    <property type="component" value="Chromosome 16"/>
</dbReference>
<sequence length="1238" mass="138142">MSHPDDLLADGAHLDSRGREAQLPPEADDSAEWTRVVGWTHVGDFCHVPITIKGVSCVALVDTGSTATLLRPDMVPAEMLLEPTAVKLRTVTGDLTPMLGRGTANIRVGGMTVDCKVWVAAVQDQCILGLDFLRAARCVLDLGGNTLEFPGGPKVPMVRPIRAQCLPRETSRAVEMQQDLSPPYSIPLPTTPQPKIETQPLPSDQRNAVVEADRVTAVKEIWRRSCDGLQPGQKDELWKVLLEYRDIFALSEDEVGLTHLVHHEIDTGDARPIKTRPRRLPLAHQVAADSAIEEMLRGGIIEPSDSPWASGVVMVKKKKGPKMRFCVDYRPLNGVTKKDSYPLPRIDESLDLVSGSSWFSSLDLRSGYWQVPLSPAARPKTAFCTGRGLWQFRVLSFGLCNAPATFERLMEKVLASIPRQECLVYLDDILVHGGSFKAALESLRKVLQRIAAAGLKLHPDKCCFMRRELEFLGHKIGGEGISTLEEKVQAVRDWPTPTTLRDLKSFLGLASYYRRFVRGFSCIAAPLFHLQRKDCDFVWTQECEQAFSSLKKALTNSPILTPPDPKLPFILDTDASDVGMGAVLSQMGSAGERVVAYFSKTLSKAERRYCVTRRELLAVVKAIGHFRYYLCGLPFTVRTDHSALQWLMTFKEPEGQIARWLEELASFSFTVEHRPGSRHANADAMSRRPCALAGCQYCEKREAREAVISREEQSHTGESSWPVCRLVQGVDSTEWRAHQEQDVDLQPVLQWVEAGRKPEWGEVAGCSPGSKGLFEKFDALRLKDGVLQRAWKEPATGEERWQVVVPRTLRNSVLQGCHGAAGSGHFGVSKTLRRIRQGFYWGQLRRDVEDFCRRCDICTAHKGPPDRSRAELQQLAAGAPMERVAVDIMGPFPRTNRGNRFVLVAMDYFTKWPEAYAIPDQEAVTVADALVEGMFSRFGAAEVIHSDQGRNFESAVFSAMCERLGMRKTRTTPLHPQSDGLVERFNRTLVKQLAILTSAHQSDWDEHLPLVLMAYRSAVQDSTLCTPALLMLGRELRTPAEMSFGKPPDALGAPPGPEYARKLQDRMDTAHAFARNQLEKAGIRQKRNYDLRAKGKDFKAGDLVWVYNPKRKKGRCPKLDCQWVGPCEVLEKLGEVVYRVELPPGGRRVTLHRDRLAPYRGDARPQQYFGRSLPPSATPTHARAGPPANSPHAPPQQQVVSGHHMAPSVPAPRRPRRLRQPPPHLRDFVCDPTGRGTL</sequence>
<evidence type="ECO:0000256" key="8">
    <source>
        <dbReference type="ARBA" id="ARBA00022842"/>
    </source>
</evidence>
<dbReference type="EC" id="3.1.26.4" evidence="2"/>
<dbReference type="Pfam" id="PF22938">
    <property type="entry name" value="Integrase_p58_C"/>
    <property type="match status" value="1"/>
</dbReference>
<dbReference type="GO" id="GO:0006508">
    <property type="term" value="P:proteolysis"/>
    <property type="evidence" value="ECO:0007669"/>
    <property type="project" value="InterPro"/>
</dbReference>
<dbReference type="CDD" id="cd01647">
    <property type="entry name" value="RT_LTR"/>
    <property type="match status" value="1"/>
</dbReference>
<keyword evidence="10" id="KW-0229">DNA integration</keyword>
<dbReference type="AlphaFoldDB" id="A0A3B3HWM0"/>
<keyword evidence="7" id="KW-0378">Hydrolase</keyword>
<dbReference type="PROSITE" id="PS00141">
    <property type="entry name" value="ASP_PROTEASE"/>
    <property type="match status" value="1"/>
</dbReference>
<reference evidence="17" key="2">
    <citation type="submission" date="2025-08" db="UniProtKB">
        <authorList>
            <consortium name="Ensembl"/>
        </authorList>
    </citation>
    <scope>IDENTIFICATION</scope>
    <source>
        <strain evidence="17">Hd-rR</strain>
    </source>
</reference>
<keyword evidence="5" id="KW-0540">Nuclease</keyword>
<reference evidence="17" key="3">
    <citation type="submission" date="2025-09" db="UniProtKB">
        <authorList>
            <consortium name="Ensembl"/>
        </authorList>
    </citation>
    <scope>IDENTIFICATION</scope>
    <source>
        <strain evidence="17">Hd-rR</strain>
    </source>
</reference>
<evidence type="ECO:0000256" key="11">
    <source>
        <dbReference type="ARBA" id="ARBA00022918"/>
    </source>
</evidence>
<dbReference type="CDD" id="cd09274">
    <property type="entry name" value="RNase_HI_RT_Ty3"/>
    <property type="match status" value="1"/>
</dbReference>
<dbReference type="GeneTree" id="ENSGT01100000263500"/>
<evidence type="ECO:0000259" key="16">
    <source>
        <dbReference type="PROSITE" id="PS50994"/>
    </source>
</evidence>
<dbReference type="SUPFAM" id="SSF50630">
    <property type="entry name" value="Acid proteases"/>
    <property type="match status" value="1"/>
</dbReference>
<dbReference type="GO" id="GO:0003723">
    <property type="term" value="F:RNA binding"/>
    <property type="evidence" value="ECO:0007669"/>
    <property type="project" value="UniProtKB-KW"/>
</dbReference>
<evidence type="ECO:0000256" key="7">
    <source>
        <dbReference type="ARBA" id="ARBA00022801"/>
    </source>
</evidence>
<dbReference type="PROSITE" id="PS50878">
    <property type="entry name" value="RT_POL"/>
    <property type="match status" value="1"/>
</dbReference>
<dbReference type="InterPro" id="IPR054465">
    <property type="entry name" value="Integrase_p58-like_C"/>
</dbReference>
<dbReference type="Gene3D" id="3.10.10.10">
    <property type="entry name" value="HIV Type 1 Reverse Transcriptase, subunit A, domain 1"/>
    <property type="match status" value="1"/>
</dbReference>
<dbReference type="InterPro" id="IPR050951">
    <property type="entry name" value="Retrovirus_Pol_polyprotein"/>
</dbReference>
<proteinExistence type="inferred from homology"/>
<dbReference type="SUPFAM" id="SSF56672">
    <property type="entry name" value="DNA/RNA polymerases"/>
    <property type="match status" value="1"/>
</dbReference>
<dbReference type="InterPro" id="IPR041588">
    <property type="entry name" value="Integrase_H2C2"/>
</dbReference>
<evidence type="ECO:0000313" key="17">
    <source>
        <dbReference type="Ensembl" id="ENSORLP00000036227.1"/>
    </source>
</evidence>
<dbReference type="Pfam" id="PF17919">
    <property type="entry name" value="RT_RNaseH_2"/>
    <property type="match status" value="1"/>
</dbReference>
<evidence type="ECO:0000256" key="10">
    <source>
        <dbReference type="ARBA" id="ARBA00022908"/>
    </source>
</evidence>
<evidence type="ECO:0000256" key="2">
    <source>
        <dbReference type="ARBA" id="ARBA00012180"/>
    </source>
</evidence>
<dbReference type="PANTHER" id="PTHR37984:SF5">
    <property type="entry name" value="PROTEIN NYNRIN-LIKE"/>
    <property type="match status" value="1"/>
</dbReference>
<feature type="region of interest" description="Disordered" evidence="14">
    <location>
        <begin position="1"/>
        <end position="29"/>
    </location>
</feature>
<feature type="domain" description="Reverse transcriptase" evidence="15">
    <location>
        <begin position="296"/>
        <end position="476"/>
    </location>
</feature>
<dbReference type="Gene3D" id="3.30.70.270">
    <property type="match status" value="2"/>
</dbReference>
<evidence type="ECO:0000256" key="1">
    <source>
        <dbReference type="ARBA" id="ARBA00010879"/>
    </source>
</evidence>
<protein>
    <recommendedName>
        <fullName evidence="13">Gypsy retrotransposon integrase-like protein 1</fullName>
        <ecNumber evidence="2">3.1.26.4</ecNumber>
    </recommendedName>
</protein>